<feature type="region of interest" description="Disordered" evidence="1">
    <location>
        <begin position="199"/>
        <end position="228"/>
    </location>
</feature>
<proteinExistence type="predicted"/>
<comment type="caution">
    <text evidence="2">The sequence shown here is derived from an EMBL/GenBank/DDBJ whole genome shotgun (WGS) entry which is preliminary data.</text>
</comment>
<dbReference type="EC" id="3.1.3.5" evidence="2"/>
<accession>A0ABU0W6J4</accession>
<dbReference type="PANTHER" id="PTHR43434">
    <property type="entry name" value="PHOSPHOGLYCOLATE PHOSPHATASE"/>
    <property type="match status" value="1"/>
</dbReference>
<evidence type="ECO:0000313" key="3">
    <source>
        <dbReference type="Proteomes" id="UP001239019"/>
    </source>
</evidence>
<dbReference type="RefSeq" id="WP_306728147.1">
    <property type="nucleotide sequence ID" value="NZ_JAVDDT010000003.1"/>
</dbReference>
<dbReference type="EMBL" id="JAVDDT010000003">
    <property type="protein sequence ID" value="MDQ2069650.1"/>
    <property type="molecule type" value="Genomic_DNA"/>
</dbReference>
<dbReference type="InterPro" id="IPR036412">
    <property type="entry name" value="HAD-like_sf"/>
</dbReference>
<dbReference type="InterPro" id="IPR023214">
    <property type="entry name" value="HAD_sf"/>
</dbReference>
<dbReference type="Pfam" id="PF00702">
    <property type="entry name" value="Hydrolase"/>
    <property type="match status" value="1"/>
</dbReference>
<dbReference type="NCBIfam" id="NF011564">
    <property type="entry name" value="PRK14988.1"/>
    <property type="match status" value="1"/>
</dbReference>
<sequence>MKADCPHSALWQATDTVLLDMDGTLLDLAFDNRFWLERVPARYAELQGLAFDQALAQLKARMAAVSGQLQWYCLDYWSQTLGFDLEAMKRAHQQEIRYLPGVRDYLGHLKQSGRHVAIATNAHPDVLRIKLAQTGLGELVDATHSAHDLGAAKEQAAFWQALERRVGFHPERTLFVDDSLPVLASARDHGIAHLRAIARPASDQPPRPIDDFPAVEALPDLGPVPLRD</sequence>
<evidence type="ECO:0000313" key="2">
    <source>
        <dbReference type="EMBL" id="MDQ2069650.1"/>
    </source>
</evidence>
<evidence type="ECO:0000256" key="1">
    <source>
        <dbReference type="SAM" id="MobiDB-lite"/>
    </source>
</evidence>
<organism evidence="2 3">
    <name type="scientific">Natronospira bacteriovora</name>
    <dbReference type="NCBI Taxonomy" id="3069753"/>
    <lineage>
        <taxon>Bacteria</taxon>
        <taxon>Pseudomonadati</taxon>
        <taxon>Pseudomonadota</taxon>
        <taxon>Gammaproteobacteria</taxon>
        <taxon>Natronospirales</taxon>
        <taxon>Natronospiraceae</taxon>
        <taxon>Natronospira</taxon>
    </lineage>
</organism>
<name>A0ABU0W6J4_9GAMM</name>
<keyword evidence="3" id="KW-1185">Reference proteome</keyword>
<keyword evidence="2" id="KW-0378">Hydrolase</keyword>
<reference evidence="2 3" key="1">
    <citation type="submission" date="2023-08" db="EMBL/GenBank/DDBJ databases">
        <title>Whole-genome sequencing of halo(alkali)philic microorganisms from hypersaline lakes.</title>
        <authorList>
            <person name="Sorokin D.Y."/>
            <person name="Abbas B."/>
            <person name="Merkel A.Y."/>
        </authorList>
    </citation>
    <scope>NUCLEOTIDE SEQUENCE [LARGE SCALE GENOMIC DNA]</scope>
    <source>
        <strain evidence="2 3">AB-CW4</strain>
    </source>
</reference>
<dbReference type="SUPFAM" id="SSF56784">
    <property type="entry name" value="HAD-like"/>
    <property type="match status" value="1"/>
</dbReference>
<dbReference type="InterPro" id="IPR050155">
    <property type="entry name" value="HAD-like_hydrolase_sf"/>
</dbReference>
<dbReference type="NCBIfam" id="TIGR01509">
    <property type="entry name" value="HAD-SF-IA-v3"/>
    <property type="match status" value="1"/>
</dbReference>
<dbReference type="SFLD" id="SFLDS00003">
    <property type="entry name" value="Haloacid_Dehalogenase"/>
    <property type="match status" value="1"/>
</dbReference>
<protein>
    <submittedName>
        <fullName evidence="2">GMP/IMP nucleotidase</fullName>
        <ecNumber evidence="2">3.1.3.5</ecNumber>
    </submittedName>
</protein>
<dbReference type="Proteomes" id="UP001239019">
    <property type="component" value="Unassembled WGS sequence"/>
</dbReference>
<dbReference type="SFLD" id="SFLDG01129">
    <property type="entry name" value="C1.5:_HAD__Beta-PGM__Phosphata"/>
    <property type="match status" value="1"/>
</dbReference>
<dbReference type="GO" id="GO:0008253">
    <property type="term" value="F:5'-nucleotidase activity"/>
    <property type="evidence" value="ECO:0007669"/>
    <property type="project" value="UniProtKB-EC"/>
</dbReference>
<gene>
    <name evidence="2" type="primary">yrfG</name>
    <name evidence="2" type="ORF">RBH19_07180</name>
</gene>
<dbReference type="PANTHER" id="PTHR43434:SF3">
    <property type="entry name" value="GMP_IMP NUCLEOTIDASE YRFG"/>
    <property type="match status" value="1"/>
</dbReference>
<dbReference type="InterPro" id="IPR006439">
    <property type="entry name" value="HAD-SF_hydro_IA"/>
</dbReference>
<dbReference type="Gene3D" id="3.40.50.1000">
    <property type="entry name" value="HAD superfamily/HAD-like"/>
    <property type="match status" value="1"/>
</dbReference>
<dbReference type="PRINTS" id="PR00413">
    <property type="entry name" value="HADHALOGNASE"/>
</dbReference>